<feature type="non-terminal residue" evidence="3">
    <location>
        <position position="1"/>
    </location>
</feature>
<gene>
    <name evidence="3" type="ORF">A0H81_14930</name>
</gene>
<feature type="transmembrane region" description="Helical" evidence="1">
    <location>
        <begin position="188"/>
        <end position="206"/>
    </location>
</feature>
<feature type="transmembrane region" description="Helical" evidence="1">
    <location>
        <begin position="121"/>
        <end position="140"/>
    </location>
</feature>
<keyword evidence="1" id="KW-1133">Transmembrane helix</keyword>
<proteinExistence type="predicted"/>
<feature type="domain" description="DUF7702" evidence="2">
    <location>
        <begin position="124"/>
        <end position="297"/>
    </location>
</feature>
<evidence type="ECO:0000313" key="4">
    <source>
        <dbReference type="Proteomes" id="UP000092993"/>
    </source>
</evidence>
<protein>
    <recommendedName>
        <fullName evidence="2">DUF7702 domain-containing protein</fullName>
    </recommendedName>
</protein>
<dbReference type="Pfam" id="PF24800">
    <property type="entry name" value="DUF7702"/>
    <property type="match status" value="1"/>
</dbReference>
<feature type="transmembrane region" description="Helical" evidence="1">
    <location>
        <begin position="236"/>
        <end position="253"/>
    </location>
</feature>
<keyword evidence="1" id="KW-0812">Transmembrane</keyword>
<organism evidence="3 4">
    <name type="scientific">Grifola frondosa</name>
    <name type="common">Maitake</name>
    <name type="synonym">Polyporus frondosus</name>
    <dbReference type="NCBI Taxonomy" id="5627"/>
    <lineage>
        <taxon>Eukaryota</taxon>
        <taxon>Fungi</taxon>
        <taxon>Dikarya</taxon>
        <taxon>Basidiomycota</taxon>
        <taxon>Agaricomycotina</taxon>
        <taxon>Agaricomycetes</taxon>
        <taxon>Polyporales</taxon>
        <taxon>Grifolaceae</taxon>
        <taxon>Grifola</taxon>
    </lineage>
</organism>
<dbReference type="AlphaFoldDB" id="A0A1C7LJV4"/>
<feature type="transmembrane region" description="Helical" evidence="1">
    <location>
        <begin position="347"/>
        <end position="369"/>
    </location>
</feature>
<accession>A0A1C7LJV4</accession>
<feature type="transmembrane region" description="Helical" evidence="1">
    <location>
        <begin position="147"/>
        <end position="168"/>
    </location>
</feature>
<name>A0A1C7LJV4_GRIFR</name>
<keyword evidence="1" id="KW-0472">Membrane</keyword>
<feature type="transmembrane region" description="Helical" evidence="1">
    <location>
        <begin position="273"/>
        <end position="294"/>
    </location>
</feature>
<reference evidence="3 4" key="1">
    <citation type="submission" date="2016-03" db="EMBL/GenBank/DDBJ databases">
        <title>Whole genome sequencing of Grifola frondosa 9006-11.</title>
        <authorList>
            <person name="Min B."/>
            <person name="Park H."/>
            <person name="Kim J.-G."/>
            <person name="Cho H."/>
            <person name="Oh Y.-L."/>
            <person name="Kong W.-S."/>
            <person name="Choi I.-G."/>
        </authorList>
    </citation>
    <scope>NUCLEOTIDE SEQUENCE [LARGE SCALE GENOMIC DNA]</scope>
    <source>
        <strain evidence="3 4">9006-11</strain>
    </source>
</reference>
<evidence type="ECO:0000256" key="1">
    <source>
        <dbReference type="SAM" id="Phobius"/>
    </source>
</evidence>
<comment type="caution">
    <text evidence="3">The sequence shown here is derived from an EMBL/GenBank/DDBJ whole genome shotgun (WGS) entry which is preliminary data.</text>
</comment>
<sequence>ARTETAPSATNMDFCGGTTSVVPAVIRPHLAPALLRTTQFLPSELDGDYSDCPGLSLEKLRAIINMNCTRIVIKRSLVETISADSGPALTKIPYKLTPMAFEIIARASAINYAQIEGIHSLGGAIVFAIIYIPLFIFYVLRSIRYPTYVFIVLSLFCLIRTVSFILRAVLADSNAAGQNLNLVIAQEVLYNVGVFGVIYSAYTLALDRDILADTARIFDRAPGPVKLISRIMHNRHMIRIILLVAVVLGIIGATDASSSNPSTVNTGNSLRHASIYIFLVVSILLVIETFILSVSESTSGRTRIQGVPFGTSHGVYILSAIAGFILLREAFFAATTNNPAQQINEHFWYPLAALPELFAVVLFAVPGLVPTRDELAKEEEQHGRV</sequence>
<dbReference type="STRING" id="5627.A0A1C7LJV4"/>
<dbReference type="InterPro" id="IPR056119">
    <property type="entry name" value="DUF7702"/>
</dbReference>
<dbReference type="Proteomes" id="UP000092993">
    <property type="component" value="Unassembled WGS sequence"/>
</dbReference>
<keyword evidence="4" id="KW-1185">Reference proteome</keyword>
<evidence type="ECO:0000259" key="2">
    <source>
        <dbReference type="Pfam" id="PF24800"/>
    </source>
</evidence>
<evidence type="ECO:0000313" key="3">
    <source>
        <dbReference type="EMBL" id="OBZ65082.1"/>
    </source>
</evidence>
<dbReference type="PANTHER" id="PTHR42109">
    <property type="entry name" value="UNPLACED GENOMIC SCAFFOLD UM_SCAF_CONTIG_1.265, WHOLE GENOME SHOTGUN SEQUENCE"/>
    <property type="match status" value="1"/>
</dbReference>
<dbReference type="EMBL" id="LUGG01000057">
    <property type="protein sequence ID" value="OBZ65082.1"/>
    <property type="molecule type" value="Genomic_DNA"/>
</dbReference>
<feature type="transmembrane region" description="Helical" evidence="1">
    <location>
        <begin position="306"/>
        <end position="327"/>
    </location>
</feature>
<dbReference type="OrthoDB" id="5389493at2759"/>
<dbReference type="OMA" id="NRRIFRF"/>
<dbReference type="PANTHER" id="PTHR42109:SF2">
    <property type="entry name" value="INTEGRAL MEMBRANE PROTEIN"/>
    <property type="match status" value="1"/>
</dbReference>